<sequence>MALAASWVSGNMRTYTGTVIDSGDGVTHVIPVVEGYVIGSCIKHIPIAGRDITGFIQQLLRDRETNIPPERSMETAKVIKERSVGPLKTSPGDRLLGRVRLLAKLPSKLGPDGQSVSQADRTVVNSTKTLVSQVLTAIAVGIKASGHLCLSYSAVCQDIAKEFSRYDNEPDKWIRKHTMPATPKFPEFTIDIGYERFLGPEIFFHPEVMFARPLPSFISCLDCAR</sequence>
<dbReference type="EMBL" id="CAAALY010051570">
    <property type="protein sequence ID" value="VEL21488.1"/>
    <property type="molecule type" value="Genomic_DNA"/>
</dbReference>
<dbReference type="Proteomes" id="UP000784294">
    <property type="component" value="Unassembled WGS sequence"/>
</dbReference>
<organism evidence="2 3">
    <name type="scientific">Protopolystoma xenopodis</name>
    <dbReference type="NCBI Taxonomy" id="117903"/>
    <lineage>
        <taxon>Eukaryota</taxon>
        <taxon>Metazoa</taxon>
        <taxon>Spiralia</taxon>
        <taxon>Lophotrochozoa</taxon>
        <taxon>Platyhelminthes</taxon>
        <taxon>Monogenea</taxon>
        <taxon>Polyopisthocotylea</taxon>
        <taxon>Polystomatidea</taxon>
        <taxon>Polystomatidae</taxon>
        <taxon>Protopolystoma</taxon>
    </lineage>
</organism>
<protein>
    <recommendedName>
        <fullName evidence="4">Actin-related protein 3</fullName>
    </recommendedName>
</protein>
<evidence type="ECO:0000313" key="3">
    <source>
        <dbReference type="Proteomes" id="UP000784294"/>
    </source>
</evidence>
<dbReference type="InterPro" id="IPR043129">
    <property type="entry name" value="ATPase_NBD"/>
</dbReference>
<dbReference type="InterPro" id="IPR004000">
    <property type="entry name" value="Actin"/>
</dbReference>
<comment type="function">
    <text evidence="1">Actins are highly conserved proteins that are involved in various types of cell motility and are ubiquitously expressed in all eukaryotic cells.</text>
</comment>
<dbReference type="PANTHER" id="PTHR11937">
    <property type="entry name" value="ACTIN"/>
    <property type="match status" value="1"/>
</dbReference>
<keyword evidence="3" id="KW-1185">Reference proteome</keyword>
<name>A0A448WVU5_9PLAT</name>
<dbReference type="Pfam" id="PF00022">
    <property type="entry name" value="Actin"/>
    <property type="match status" value="1"/>
</dbReference>
<gene>
    <name evidence="2" type="ORF">PXEA_LOCUS14928</name>
</gene>
<proteinExistence type="predicted"/>
<dbReference type="Gene3D" id="3.30.420.40">
    <property type="match status" value="1"/>
</dbReference>
<accession>A0A448WVU5</accession>
<dbReference type="SUPFAM" id="SSF53067">
    <property type="entry name" value="Actin-like ATPase domain"/>
    <property type="match status" value="1"/>
</dbReference>
<evidence type="ECO:0000256" key="1">
    <source>
        <dbReference type="ARBA" id="ARBA00003520"/>
    </source>
</evidence>
<evidence type="ECO:0000313" key="2">
    <source>
        <dbReference type="EMBL" id="VEL21488.1"/>
    </source>
</evidence>
<dbReference type="OrthoDB" id="421448at2759"/>
<dbReference type="AlphaFoldDB" id="A0A448WVU5"/>
<comment type="caution">
    <text evidence="2">The sequence shown here is derived from an EMBL/GenBank/DDBJ whole genome shotgun (WGS) entry which is preliminary data.</text>
</comment>
<dbReference type="Gene3D" id="3.90.640.10">
    <property type="entry name" value="Actin, Chain A, domain 4"/>
    <property type="match status" value="1"/>
</dbReference>
<evidence type="ECO:0008006" key="4">
    <source>
        <dbReference type="Google" id="ProtNLM"/>
    </source>
</evidence>
<reference evidence="2" key="1">
    <citation type="submission" date="2018-11" db="EMBL/GenBank/DDBJ databases">
        <authorList>
            <consortium name="Pathogen Informatics"/>
        </authorList>
    </citation>
    <scope>NUCLEOTIDE SEQUENCE</scope>
</reference>